<proteinExistence type="inferred from homology"/>
<dbReference type="PROSITE" id="PS01031">
    <property type="entry name" value="SHSP"/>
    <property type="match status" value="1"/>
</dbReference>
<organism evidence="5 6">
    <name type="scientific">Halocatena salina</name>
    <dbReference type="NCBI Taxonomy" id="2934340"/>
    <lineage>
        <taxon>Archaea</taxon>
        <taxon>Methanobacteriati</taxon>
        <taxon>Methanobacteriota</taxon>
        <taxon>Stenosarchaea group</taxon>
        <taxon>Halobacteria</taxon>
        <taxon>Halobacteriales</taxon>
        <taxon>Natronomonadaceae</taxon>
        <taxon>Halocatena</taxon>
    </lineage>
</organism>
<reference evidence="5" key="1">
    <citation type="submission" date="2022-04" db="EMBL/GenBank/DDBJ databases">
        <title>Halocatena sp. nov., isolated from a salt lake.</title>
        <authorList>
            <person name="Cui H.-L."/>
        </authorList>
    </citation>
    <scope>NUCLEOTIDE SEQUENCE</scope>
    <source>
        <strain evidence="5">AD-1</strain>
    </source>
</reference>
<dbReference type="GeneID" id="71928540"/>
<sequence>MLRRLGERIERTVLAGVGRATSQLQERTPLSVDLLESEKSYLAEFDAPGVAAEDIDVRLVETELQVKLHRTRDLDESIDLLLRGRGLRRSGSVSLPSSSVDAAAASATLTSSGTLRIRIPKTEPGSAAEPIRIETASEDDSETDTDDDQSSPSSPAAG</sequence>
<evidence type="ECO:0000259" key="4">
    <source>
        <dbReference type="PROSITE" id="PS01031"/>
    </source>
</evidence>
<evidence type="ECO:0000256" key="1">
    <source>
        <dbReference type="PROSITE-ProRule" id="PRU00285"/>
    </source>
</evidence>
<dbReference type="KEGG" id="haad:MW046_10795"/>
<feature type="compositionally biased region" description="Acidic residues" evidence="3">
    <location>
        <begin position="136"/>
        <end position="149"/>
    </location>
</feature>
<dbReference type="Proteomes" id="UP000831768">
    <property type="component" value="Chromosome"/>
</dbReference>
<protein>
    <submittedName>
        <fullName evidence="5">Hsp20 family protein</fullName>
    </submittedName>
</protein>
<evidence type="ECO:0000313" key="6">
    <source>
        <dbReference type="Proteomes" id="UP000831768"/>
    </source>
</evidence>
<dbReference type="SUPFAM" id="SSF49764">
    <property type="entry name" value="HSP20-like chaperones"/>
    <property type="match status" value="1"/>
</dbReference>
<evidence type="ECO:0000256" key="2">
    <source>
        <dbReference type="RuleBase" id="RU003616"/>
    </source>
</evidence>
<evidence type="ECO:0000256" key="3">
    <source>
        <dbReference type="SAM" id="MobiDB-lite"/>
    </source>
</evidence>
<keyword evidence="6" id="KW-1185">Reference proteome</keyword>
<dbReference type="AlphaFoldDB" id="A0A8U0A025"/>
<dbReference type="EMBL" id="CP096019">
    <property type="protein sequence ID" value="UPM42440.1"/>
    <property type="molecule type" value="Genomic_DNA"/>
</dbReference>
<dbReference type="InterPro" id="IPR002068">
    <property type="entry name" value="A-crystallin/Hsp20_dom"/>
</dbReference>
<dbReference type="InterPro" id="IPR008978">
    <property type="entry name" value="HSP20-like_chaperone"/>
</dbReference>
<accession>A0A8U0A025</accession>
<gene>
    <name evidence="5" type="ORF">MW046_10795</name>
</gene>
<dbReference type="Gene3D" id="2.60.40.790">
    <property type="match status" value="1"/>
</dbReference>
<evidence type="ECO:0000313" key="5">
    <source>
        <dbReference type="EMBL" id="UPM42440.1"/>
    </source>
</evidence>
<dbReference type="Pfam" id="PF00011">
    <property type="entry name" value="HSP20"/>
    <property type="match status" value="1"/>
</dbReference>
<dbReference type="CDD" id="cd06464">
    <property type="entry name" value="ACD_sHsps-like"/>
    <property type="match status" value="1"/>
</dbReference>
<name>A0A8U0A025_9EURY</name>
<dbReference type="RefSeq" id="WP_247993113.1">
    <property type="nucleotide sequence ID" value="NZ_CP096019.1"/>
</dbReference>
<comment type="similarity">
    <text evidence="1 2">Belongs to the small heat shock protein (HSP20) family.</text>
</comment>
<feature type="domain" description="SHSP" evidence="4">
    <location>
        <begin position="21"/>
        <end position="136"/>
    </location>
</feature>
<feature type="region of interest" description="Disordered" evidence="3">
    <location>
        <begin position="117"/>
        <end position="158"/>
    </location>
</feature>